<proteinExistence type="predicted"/>
<feature type="compositionally biased region" description="Polar residues" evidence="1">
    <location>
        <begin position="717"/>
        <end position="747"/>
    </location>
</feature>
<feature type="compositionally biased region" description="Polar residues" evidence="1">
    <location>
        <begin position="17"/>
        <end position="28"/>
    </location>
</feature>
<feature type="region of interest" description="Disordered" evidence="1">
    <location>
        <begin position="314"/>
        <end position="333"/>
    </location>
</feature>
<dbReference type="AlphaFoldDB" id="A0A2K3QIF8"/>
<feature type="region of interest" description="Disordered" evidence="1">
    <location>
        <begin position="1"/>
        <end position="43"/>
    </location>
</feature>
<feature type="region of interest" description="Disordered" evidence="1">
    <location>
        <begin position="449"/>
        <end position="588"/>
    </location>
</feature>
<dbReference type="OrthoDB" id="3438840at2759"/>
<name>A0A2K3QIF8_9HYPO</name>
<feature type="compositionally biased region" description="Polar residues" evidence="1">
    <location>
        <begin position="371"/>
        <end position="383"/>
    </location>
</feature>
<feature type="compositionally biased region" description="Basic and acidic residues" evidence="1">
    <location>
        <begin position="705"/>
        <end position="716"/>
    </location>
</feature>
<sequence length="857" mass="91391">MAIPNALGRGRDGCQDGSGQPSSPTLTNPDMILPDYDDADSLDGCSPSPLLMWNSSAQNVNADFHSFPPNTFHSGPLGPTTPIIYGNGTMLSDIGEVTEAESTAGSRPRHTPSHLSRTGSDGTPLRSSPTMGKRVLRRRTTQNGTRERRLSIESTSTINELERAATFGDFDDDSVSVDDSNFQGDDEESMAESYVEDTSVIKPGLLAEPSGRALSEDGFSTSSISKRAEQILANAKRRLTTMEGNLNRARTLSYSSVSDGSTPSPVARPATAMRDNTPPTSSTHARNASETGLQEGGSSPEAPLQRSASALGAAGGYRQPLPQSMSADALGSRYSHSANKTSHHALDMTLAPLSEDGDDTCVPDSGKRDGSQPNVLASPTFGTHSDAGWTRSASVAQVRDLQDQMQGLKGKISSLKEQARADSMKRRSLQSLRTPSPFTHARWDQAFVEPPVVGTPEMASPPVASPSPSPSNGTVPGFETSGQVNIAEAEPRALAEEDTQSVVSGYHEARETQDEDPKVEVVEESEADRGVMDGSTHDEEDDIRTDDGDGDLDDRRDGEGDASIADDGSEGGDSLYHDTYQHPVSHEDREDAFDYEHFFLHSAMGTISRQGMGLGDSSDSEGSDGSVETTRGPTLSRARRPSLDTFTTVDSFATATEGRVSRNSAILGGRTGDGFVTPSQGYDEAASVRRSTFEREPGGGSGGSSDERSRFQENRPRQNSVLHRPTSTNTASTLHRPSVSSFESTGTNRSFPLVNRVRLNGGILTPGGSPDHDLKQVSESLMNETASICDKETINGGPLSPAIQTLSREDQMMVERVVASLGRCVLGLTEASRTNPGGQGEFRRRIDAARKMLEGGE</sequence>
<evidence type="ECO:0000313" key="2">
    <source>
        <dbReference type="EMBL" id="PNY27321.1"/>
    </source>
</evidence>
<evidence type="ECO:0000256" key="1">
    <source>
        <dbReference type="SAM" id="MobiDB-lite"/>
    </source>
</evidence>
<dbReference type="Proteomes" id="UP000236621">
    <property type="component" value="Unassembled WGS sequence"/>
</dbReference>
<reference evidence="2 3" key="1">
    <citation type="submission" date="2017-08" db="EMBL/GenBank/DDBJ databases">
        <title>Harnessing the power of phylogenomics to disentangle the directionality and signatures of interkingdom host jumping in the parasitic fungal genus Tolypocladium.</title>
        <authorList>
            <person name="Quandt C.A."/>
            <person name="Patterson W."/>
            <person name="Spatafora J.W."/>
        </authorList>
    </citation>
    <scope>NUCLEOTIDE SEQUENCE [LARGE SCALE GENOMIC DNA]</scope>
    <source>
        <strain evidence="2 3">CBS 113982</strain>
    </source>
</reference>
<feature type="region of interest" description="Disordered" evidence="1">
    <location>
        <begin position="98"/>
        <end position="148"/>
    </location>
</feature>
<feature type="compositionally biased region" description="Polar residues" evidence="1">
    <location>
        <begin position="250"/>
        <end position="264"/>
    </location>
</feature>
<accession>A0A2K3QIF8</accession>
<feature type="compositionally biased region" description="Polar residues" evidence="1">
    <location>
        <begin position="277"/>
        <end position="292"/>
    </location>
</feature>
<feature type="compositionally biased region" description="Basic and acidic residues" evidence="1">
    <location>
        <begin position="575"/>
        <end position="588"/>
    </location>
</feature>
<keyword evidence="3" id="KW-1185">Reference proteome</keyword>
<feature type="region of interest" description="Disordered" evidence="1">
    <location>
        <begin position="608"/>
        <end position="642"/>
    </location>
</feature>
<dbReference type="STRING" id="45235.A0A2K3QIF8"/>
<evidence type="ECO:0000313" key="3">
    <source>
        <dbReference type="Proteomes" id="UP000236621"/>
    </source>
</evidence>
<dbReference type="EMBL" id="NRSZ01000422">
    <property type="protein sequence ID" value="PNY27321.1"/>
    <property type="molecule type" value="Genomic_DNA"/>
</dbReference>
<feature type="compositionally biased region" description="Polar residues" evidence="1">
    <location>
        <begin position="113"/>
        <end position="130"/>
    </location>
</feature>
<organism evidence="2 3">
    <name type="scientific">Tolypocladium capitatum</name>
    <dbReference type="NCBI Taxonomy" id="45235"/>
    <lineage>
        <taxon>Eukaryota</taxon>
        <taxon>Fungi</taxon>
        <taxon>Dikarya</taxon>
        <taxon>Ascomycota</taxon>
        <taxon>Pezizomycotina</taxon>
        <taxon>Sordariomycetes</taxon>
        <taxon>Hypocreomycetidae</taxon>
        <taxon>Hypocreales</taxon>
        <taxon>Ophiocordycipitaceae</taxon>
        <taxon>Tolypocladium</taxon>
    </lineage>
</organism>
<protein>
    <submittedName>
        <fullName evidence="2">Uncharacterized protein</fullName>
    </submittedName>
</protein>
<comment type="caution">
    <text evidence="2">The sequence shown here is derived from an EMBL/GenBank/DDBJ whole genome shotgun (WGS) entry which is preliminary data.</text>
</comment>
<feature type="region of interest" description="Disordered" evidence="1">
    <location>
        <begin position="352"/>
        <end position="388"/>
    </location>
</feature>
<feature type="region of interest" description="Disordered" evidence="1">
    <location>
        <begin position="664"/>
        <end position="747"/>
    </location>
</feature>
<feature type="compositionally biased region" description="Basic and acidic residues" evidence="1">
    <location>
        <begin position="507"/>
        <end position="537"/>
    </location>
</feature>
<feature type="compositionally biased region" description="Acidic residues" evidence="1">
    <location>
        <begin position="538"/>
        <end position="552"/>
    </location>
</feature>
<feature type="region of interest" description="Disordered" evidence="1">
    <location>
        <begin position="250"/>
        <end position="304"/>
    </location>
</feature>
<gene>
    <name evidence="2" type="ORF">TCAP_02757</name>
</gene>